<dbReference type="Gene3D" id="3.60.40.10">
    <property type="entry name" value="PPM-type phosphatase domain"/>
    <property type="match status" value="1"/>
</dbReference>
<dbReference type="InterPro" id="IPR036457">
    <property type="entry name" value="PPM-type-like_dom_sf"/>
</dbReference>
<name>E4TG89_CALNY</name>
<dbReference type="InterPro" id="IPR052016">
    <property type="entry name" value="Bact_Sigma-Reg"/>
</dbReference>
<dbReference type="InterPro" id="IPR001932">
    <property type="entry name" value="PPM-type_phosphatase-like_dom"/>
</dbReference>
<keyword evidence="4" id="KW-1185">Reference proteome</keyword>
<dbReference type="SUPFAM" id="SSF81606">
    <property type="entry name" value="PP2C-like"/>
    <property type="match status" value="1"/>
</dbReference>
<sequence>MLNEDILKTLLTDNKIDFVNCIEEYLHNLNIKKYIIWDISKSIATVNVSTVNDQSLLLFADISDIGYFYQACSDFSQPINLTENTRIYQTFFLEHNDTLLMAVSICEPTNLKCKDLYEIIPYLSSKLYDIIASENRTEIFIEYQKKIDFIKNAYDILKFLEFETIFSKALDFFIQIFDAQAGFLQYNDTFLSIGVEKLDSQENIHINGTPLYDIVCNIHATEFFDSSIDSSKFLINNIFIIHEEKYKIKVVLFNISTNFYPDKEFSEIISHITSIAVENAINHQKELQLKLEENEMKATAEILNSFVDREVSLESDFCTAYGVSYPAKQAGGDFLGLYNTDEKIIVCIGDVCGKGYSAAVITVLMSTMFQFFTKLQAPRPSSFALYLSSFLMQKNLDGRFVTLFIGVIDKKEHKMEYISLGHEPVFIYDGGDVKRLVSDYMPAGIIVEKYKDSTIEIKKGYSLFIYSDGLVEYTNYDDLEKKVLMCNTDAEDFIKNLYNELVIDKNHQMDDFTCIKIDIKG</sequence>
<dbReference type="EMBL" id="CP002347">
    <property type="protein sequence ID" value="ADR19676.1"/>
    <property type="molecule type" value="Genomic_DNA"/>
</dbReference>
<dbReference type="HOGENOM" id="CLU_518579_0_0_0"/>
<accession>E4TG89</accession>
<dbReference type="eggNOG" id="COG2208">
    <property type="taxonomic scope" value="Bacteria"/>
</dbReference>
<evidence type="ECO:0000313" key="3">
    <source>
        <dbReference type="EMBL" id="ADR19676.1"/>
    </source>
</evidence>
<protein>
    <submittedName>
        <fullName evidence="3">Protein serine/threonine phosphatase</fullName>
    </submittedName>
</protein>
<gene>
    <name evidence="3" type="ordered locus">Calni_1771</name>
</gene>
<dbReference type="PANTHER" id="PTHR43156:SF2">
    <property type="entry name" value="STAGE II SPORULATION PROTEIN E"/>
    <property type="match status" value="1"/>
</dbReference>
<evidence type="ECO:0000313" key="4">
    <source>
        <dbReference type="Proteomes" id="UP000007039"/>
    </source>
</evidence>
<dbReference type="SMART" id="SM00331">
    <property type="entry name" value="PP2C_SIG"/>
    <property type="match status" value="1"/>
</dbReference>
<dbReference type="Pfam" id="PF07228">
    <property type="entry name" value="SpoIIE"/>
    <property type="match status" value="1"/>
</dbReference>
<dbReference type="Proteomes" id="UP000007039">
    <property type="component" value="Chromosome"/>
</dbReference>
<keyword evidence="1" id="KW-0378">Hydrolase</keyword>
<proteinExistence type="predicted"/>
<dbReference type="PANTHER" id="PTHR43156">
    <property type="entry name" value="STAGE II SPORULATION PROTEIN E-RELATED"/>
    <property type="match status" value="1"/>
</dbReference>
<evidence type="ECO:0000259" key="2">
    <source>
        <dbReference type="SMART" id="SM00331"/>
    </source>
</evidence>
<dbReference type="KEGG" id="cni:Calni_1771"/>
<dbReference type="STRING" id="768670.Calni_1771"/>
<reference key="1">
    <citation type="submission" date="2010-11" db="EMBL/GenBank/DDBJ databases">
        <title>The complete genome of chromosome of Calditerrivibrio nitroreducens DSM 19672.</title>
        <authorList>
            <consortium name="US DOE Joint Genome Institute (JGI-PGF)"/>
            <person name="Lucas S."/>
            <person name="Copeland A."/>
            <person name="Lapidus A."/>
            <person name="Bruce D."/>
            <person name="Goodwin L."/>
            <person name="Pitluck S."/>
            <person name="Kyrpides N."/>
            <person name="Mavromatis K."/>
            <person name="Ivanova N."/>
            <person name="Mikhailova N."/>
            <person name="Zeytun A."/>
            <person name="Brettin T."/>
            <person name="Detter J.C."/>
            <person name="Tapia R."/>
            <person name="Han C."/>
            <person name="Land M."/>
            <person name="Hauser L."/>
            <person name="Markowitz V."/>
            <person name="Cheng J.-F."/>
            <person name="Hugenholtz P."/>
            <person name="Woyke T."/>
            <person name="Wu D."/>
            <person name="Spring S."/>
            <person name="Schroeder M."/>
            <person name="Brambilla E."/>
            <person name="Klenk H.-P."/>
            <person name="Eisen J.A."/>
        </authorList>
    </citation>
    <scope>NUCLEOTIDE SEQUENCE [LARGE SCALE GENOMIC DNA]</scope>
    <source>
        <strain>DSM 19672</strain>
    </source>
</reference>
<reference evidence="3 4" key="2">
    <citation type="journal article" date="2011" name="Stand. Genomic Sci.">
        <title>Complete genome sequence of Calditerrivibrio nitroreducens type strain (Yu37-1).</title>
        <authorList>
            <person name="Pitluck S."/>
            <person name="Sikorski J."/>
            <person name="Zeytun A."/>
            <person name="Lapidus A."/>
            <person name="Nolan M."/>
            <person name="Lucas S."/>
            <person name="Hammon N."/>
            <person name="Deshpande S."/>
            <person name="Cheng J.F."/>
            <person name="Tapia R."/>
            <person name="Han C."/>
            <person name="Goodwin L."/>
            <person name="Liolios K."/>
            <person name="Pagani I."/>
            <person name="Ivanova N."/>
            <person name="Mavromatis K."/>
            <person name="Pati A."/>
            <person name="Chen A."/>
            <person name="Palaniappan K."/>
            <person name="Hauser L."/>
            <person name="Chang Y.J."/>
            <person name="Jeffries C.D."/>
            <person name="Detter J.C."/>
            <person name="Brambilla E."/>
            <person name="Djao O.D."/>
            <person name="Rohde M."/>
            <person name="Spring S."/>
            <person name="Goker M."/>
            <person name="Woyke T."/>
            <person name="Bristow J."/>
            <person name="Eisen J.A."/>
            <person name="Markowitz V."/>
            <person name="Hugenholtz P."/>
            <person name="Kyrpides N.C."/>
            <person name="Klenk H.P."/>
            <person name="Land M."/>
        </authorList>
    </citation>
    <scope>NUCLEOTIDE SEQUENCE [LARGE SCALE GENOMIC DNA]</scope>
    <source>
        <strain evidence="4">DSM 19672 / NBRC 101217 / Yu37-1</strain>
    </source>
</reference>
<organism evidence="3 4">
    <name type="scientific">Calditerrivibrio nitroreducens (strain DSM 19672 / NBRC 101217 / Yu37-1)</name>
    <dbReference type="NCBI Taxonomy" id="768670"/>
    <lineage>
        <taxon>Bacteria</taxon>
        <taxon>Pseudomonadati</taxon>
        <taxon>Deferribacterota</taxon>
        <taxon>Deferribacteres</taxon>
        <taxon>Deferribacterales</taxon>
        <taxon>Calditerrivibrionaceae</taxon>
    </lineage>
</organism>
<feature type="domain" description="PPM-type phosphatase" evidence="2">
    <location>
        <begin position="315"/>
        <end position="519"/>
    </location>
</feature>
<dbReference type="GO" id="GO:0016791">
    <property type="term" value="F:phosphatase activity"/>
    <property type="evidence" value="ECO:0007669"/>
    <property type="project" value="TreeGrafter"/>
</dbReference>
<evidence type="ECO:0000256" key="1">
    <source>
        <dbReference type="ARBA" id="ARBA00022801"/>
    </source>
</evidence>
<dbReference type="AlphaFoldDB" id="E4TG89"/>